<dbReference type="InterPro" id="IPR004859">
    <property type="entry name" value="Xrn1_N"/>
</dbReference>
<evidence type="ECO:0000313" key="12">
    <source>
        <dbReference type="EMBL" id="KAL3758622.1"/>
    </source>
</evidence>
<name>A0ABD3M4P1_9STRA</name>
<evidence type="ECO:0000259" key="8">
    <source>
        <dbReference type="Pfam" id="PF17846"/>
    </source>
</evidence>
<feature type="domain" description="Xrn1 N-terminal" evidence="7">
    <location>
        <begin position="1"/>
        <end position="246"/>
    </location>
</feature>
<evidence type="ECO:0000256" key="1">
    <source>
        <dbReference type="ARBA" id="ARBA00022722"/>
    </source>
</evidence>
<dbReference type="EMBL" id="JALLBG020000228">
    <property type="protein sequence ID" value="KAL3758622.1"/>
    <property type="molecule type" value="Genomic_DNA"/>
</dbReference>
<feature type="compositionally biased region" description="Low complexity" evidence="6">
    <location>
        <begin position="1281"/>
        <end position="1292"/>
    </location>
</feature>
<evidence type="ECO:0000313" key="13">
    <source>
        <dbReference type="Proteomes" id="UP001530293"/>
    </source>
</evidence>
<dbReference type="GO" id="GO:0005737">
    <property type="term" value="C:cytoplasm"/>
    <property type="evidence" value="ECO:0007669"/>
    <property type="project" value="UniProtKB-SubCell"/>
</dbReference>
<sequence>MGVPKFYRWLSERYPKINQVITNEALLPEFDHLYLDMNGIIHGCTHPSHLDVSDVLTERDMIFGIMHYLDRIITQIVKPKVSVYMAIDGVAPRAKMNQQRSRRFRSAKDLAEATKDKRIVPTDGSSGADAAADPYSGAFDSNCITPGTEFLLRISECIRYFIRKKIKEDPLWKNLSVIFSGPEVPGEGEHKSLIQQFPCQIMQHIRDMRNQPGYKPNTRHCMYGQDADLIMLGLVSHEPHFTLLREIIDFSGGFSRNNNALKEVKKFTKQSDFQLLHLSILREYLEFEFAYGLEPDEYDLERMIDDFVFMTFLVGNDFLPHMPSLDIGDGAFALLFDTYKEQRPQWGHGQYLTNSGEISDPARLEAFLEVIGAAEGAIFEEREKNEAVQLKKQRKWDKRDGTPNKTPSDMELNAEEESKQNNYLTMVQSMMSDISLKGKEVVDGWTPVDPSQKDHKGRYYFEKLNLMPTDVDSHLALRKSYIEGLIWCLAYYYRGCISWGWFFPYHYGPMISDLSNLPEVFDSIKFELGQPLKPFQQLMGCLPPASSALVPRAYRKLMCAADSPIKHFYPVDFVVDMNGKRNPWEGVNILPFIDVTQLLQTIETHCPDSCLTEDERHRNRIGEVFCYSYDAAVNDTVPSCNRDIGLPDIVKCNSRVQLFKNHSESTVSFKPELIPGTKIPYPGFPSLKVLPIEHVELRNAGVNCFGFTSKYPNMILTMKSLSQLPGAEQLAATLIGKTIFVNWPMMHEAKVVAVTDSLCEVRMVKKSLKTRKFDPLETERWNTVSTKLVEQYLSGAGYPGSGGVSIGDVQIRLKVVPLQGMKTSPVDGSSKKLFGKEEADVPIQLALSSSPAPDPRFIARGPMTLKDRFPPKCRVVLTKGKYRGCIGTVLGTNDEDKVGVKVQVIPPEPPFGLAIARGVQESYISSHDAAKILRMDPRIFGRVTGNLYFSPGKFDLGLNLTYRDKKCVLGYTRVKKDPTVKSNKKKEANAWSAGDTVLVVGSKRMSITDESDSGGDENRRVFWEYTPKAVRLVAAYKNAFPHLFAAISRAPDERFYDAKTVFGPKGEEICAKVLDWLKTTETATMPRLPHTTDAMPVAAVHAVQRAADVRSSTLEKDGSVKESNVKVPPSALYREGSTAATDVLLASEHSVSAPPELGDRVANLCANGVPFGARGTVVAIHDPSEGCVEVVMDEEFIGGSTLQGTCSNFRGKLCVWNHLLKISAADSKGIVDTVLPAGSTKAAVDKLICEIQEAEPIPAVTDVAPAARPKPRQATPTRSNAAARGGVRQARGPPEKILGFTKYRKAKNGFERWKELTAGRKGENQLSNSAGVLKAMLGVRSDQPPTKAANASEGLKALLGVAGGNAQQTVQQPPQPPKTVADMFMQLMGDKPPAPIPPQGIPGLQPSRPAFNFTYVKDGDDKPTTNEAPPPPPQPMMMSPMAMMPQFYPPHGPPMQLMPPNMMPMHMAPPVLGVNMNQMAGPPVTGNGTTHAPAARHSNAPASKTASTTPAKKGSPMVPSVVLKAKK</sequence>
<proteinExistence type="inferred from homology"/>
<evidence type="ECO:0000259" key="10">
    <source>
        <dbReference type="Pfam" id="PF18332"/>
    </source>
</evidence>
<reference evidence="12 13" key="1">
    <citation type="submission" date="2024-10" db="EMBL/GenBank/DDBJ databases">
        <title>Updated reference genomes for cyclostephanoid diatoms.</title>
        <authorList>
            <person name="Roberts W.R."/>
            <person name="Alverson A.J."/>
        </authorList>
    </citation>
    <scope>NUCLEOTIDE SEQUENCE [LARGE SCALE GENOMIC DNA]</scope>
    <source>
        <strain evidence="12 13">AJA232-27</strain>
    </source>
</reference>
<dbReference type="Gene3D" id="2.170.260.40">
    <property type="match status" value="1"/>
</dbReference>
<dbReference type="Pfam" id="PF03159">
    <property type="entry name" value="XRN_N"/>
    <property type="match status" value="1"/>
</dbReference>
<dbReference type="InterPro" id="IPR027073">
    <property type="entry name" value="5_3_exoribonuclease"/>
</dbReference>
<dbReference type="Proteomes" id="UP001530293">
    <property type="component" value="Unassembled WGS sequence"/>
</dbReference>
<keyword evidence="2 5" id="KW-0378">Hydrolase</keyword>
<dbReference type="GO" id="GO:0003723">
    <property type="term" value="F:RNA binding"/>
    <property type="evidence" value="ECO:0007669"/>
    <property type="project" value="UniProtKB-KW"/>
</dbReference>
<feature type="region of interest" description="Disordered" evidence="6">
    <location>
        <begin position="390"/>
        <end position="414"/>
    </location>
</feature>
<comment type="similarity">
    <text evidence="4 5">Belongs to the 5'-3' exonuclease family.</text>
</comment>
<dbReference type="GO" id="GO:0004527">
    <property type="term" value="F:exonuclease activity"/>
    <property type="evidence" value="ECO:0007669"/>
    <property type="project" value="UniProtKB-KW"/>
</dbReference>
<evidence type="ECO:0000256" key="3">
    <source>
        <dbReference type="ARBA" id="ARBA00022839"/>
    </source>
</evidence>
<evidence type="ECO:0000256" key="4">
    <source>
        <dbReference type="ARBA" id="ARBA00038299"/>
    </source>
</evidence>
<keyword evidence="5" id="KW-0694">RNA-binding</keyword>
<feature type="domain" description="Exoribonuclease Xrn1 D2/D3" evidence="11">
    <location>
        <begin position="1021"/>
        <end position="1116"/>
    </location>
</feature>
<feature type="region of interest" description="Disordered" evidence="6">
    <location>
        <begin position="1267"/>
        <end position="1293"/>
    </location>
</feature>
<feature type="domain" description="5'-3' exoribonuclease 1 D1" evidence="10">
    <location>
        <begin position="683"/>
        <end position="860"/>
    </location>
</feature>
<feature type="region of interest" description="Disordered" evidence="6">
    <location>
        <begin position="1479"/>
        <end position="1527"/>
    </location>
</feature>
<dbReference type="Gene3D" id="1.25.40.1050">
    <property type="match status" value="1"/>
</dbReference>
<feature type="domain" description="Xrn1 helical" evidence="8">
    <location>
        <begin position="298"/>
        <end position="622"/>
    </location>
</feature>
<evidence type="ECO:0000256" key="5">
    <source>
        <dbReference type="PIRNR" id="PIRNR006743"/>
    </source>
</evidence>
<evidence type="ECO:0000259" key="9">
    <source>
        <dbReference type="Pfam" id="PF18129"/>
    </source>
</evidence>
<evidence type="ECO:0000259" key="11">
    <source>
        <dbReference type="Pfam" id="PF18334"/>
    </source>
</evidence>
<dbReference type="InterPro" id="IPR041412">
    <property type="entry name" value="Xrn1_helical"/>
</dbReference>
<dbReference type="Gene3D" id="3.40.50.12390">
    <property type="match status" value="2"/>
</dbReference>
<feature type="domain" description="5'-3' exoribonuclease 1 SH3-like" evidence="9">
    <location>
        <begin position="1156"/>
        <end position="1220"/>
    </location>
</feature>
<dbReference type="CDD" id="cd18673">
    <property type="entry name" value="PIN_XRN1-2-like"/>
    <property type="match status" value="1"/>
</dbReference>
<keyword evidence="1 5" id="KW-0540">Nuclease</keyword>
<dbReference type="EC" id="3.1.13.-" evidence="5"/>
<dbReference type="PANTHER" id="PTHR12341">
    <property type="entry name" value="5'-&gt;3' EXORIBONUCLEASE"/>
    <property type="match status" value="1"/>
</dbReference>
<evidence type="ECO:0000256" key="6">
    <source>
        <dbReference type="SAM" id="MobiDB-lite"/>
    </source>
</evidence>
<dbReference type="InterPro" id="IPR047007">
    <property type="entry name" value="XRN1_D1_sf"/>
</dbReference>
<feature type="region of interest" description="Disordered" evidence="6">
    <location>
        <begin position="1416"/>
        <end position="1436"/>
    </location>
</feature>
<dbReference type="Pfam" id="PF18334">
    <property type="entry name" value="XRN1_D2_D3"/>
    <property type="match status" value="2"/>
</dbReference>
<dbReference type="InterPro" id="IPR041106">
    <property type="entry name" value="XRN1_D2_D3"/>
</dbReference>
<feature type="compositionally biased region" description="Low complexity" evidence="6">
    <location>
        <begin position="1500"/>
        <end position="1513"/>
    </location>
</feature>
<dbReference type="PIRSF" id="PIRSF006743">
    <property type="entry name" value="Exonuclease_Xnr1"/>
    <property type="match status" value="1"/>
</dbReference>
<dbReference type="Gene3D" id="2.30.30.750">
    <property type="match status" value="1"/>
</dbReference>
<keyword evidence="3 5" id="KW-0269">Exonuclease</keyword>
<comment type="caution">
    <text evidence="12">The sequence shown here is derived from an EMBL/GenBank/DDBJ whole genome shotgun (WGS) entry which is preliminary data.</text>
</comment>
<dbReference type="Pfam" id="PF17846">
    <property type="entry name" value="XRN_M"/>
    <property type="match status" value="1"/>
</dbReference>
<organism evidence="12 13">
    <name type="scientific">Discostella pseudostelligera</name>
    <dbReference type="NCBI Taxonomy" id="259834"/>
    <lineage>
        <taxon>Eukaryota</taxon>
        <taxon>Sar</taxon>
        <taxon>Stramenopiles</taxon>
        <taxon>Ochrophyta</taxon>
        <taxon>Bacillariophyta</taxon>
        <taxon>Coscinodiscophyceae</taxon>
        <taxon>Thalassiosirophycidae</taxon>
        <taxon>Stephanodiscales</taxon>
        <taxon>Stephanodiscaceae</taxon>
        <taxon>Discostella</taxon>
    </lineage>
</organism>
<accession>A0ABD3M4P1</accession>
<evidence type="ECO:0000256" key="2">
    <source>
        <dbReference type="ARBA" id="ARBA00022801"/>
    </source>
</evidence>
<dbReference type="Pfam" id="PF18332">
    <property type="entry name" value="XRN1_D1"/>
    <property type="match status" value="1"/>
</dbReference>
<keyword evidence="13" id="KW-1185">Reference proteome</keyword>
<keyword evidence="5" id="KW-0963">Cytoplasm</keyword>
<dbReference type="InterPro" id="IPR041385">
    <property type="entry name" value="SH3_12"/>
</dbReference>
<gene>
    <name evidence="12" type="ORF">ACHAWU_008376</name>
</gene>
<comment type="subcellular location">
    <subcellularLocation>
        <location evidence="5">Cytoplasm</location>
    </subcellularLocation>
</comment>
<evidence type="ECO:0000259" key="7">
    <source>
        <dbReference type="Pfam" id="PF03159"/>
    </source>
</evidence>
<feature type="domain" description="Exoribonuclease Xrn1 D2/D3" evidence="11">
    <location>
        <begin position="866"/>
        <end position="975"/>
    </location>
</feature>
<dbReference type="InterPro" id="IPR047008">
    <property type="entry name" value="XRN1_SH3_sf"/>
</dbReference>
<dbReference type="Pfam" id="PF18129">
    <property type="entry name" value="SH3_12"/>
    <property type="match status" value="1"/>
</dbReference>
<dbReference type="PANTHER" id="PTHR12341:SF7">
    <property type="entry name" value="5'-3' EXORIBONUCLEASE 1"/>
    <property type="match status" value="1"/>
</dbReference>
<protein>
    <recommendedName>
        <fullName evidence="5">5'-3' exoribonuclease 1</fullName>
        <ecNumber evidence="5">3.1.13.-</ecNumber>
    </recommendedName>
</protein>
<dbReference type="InterPro" id="IPR016494">
    <property type="entry name" value="5_3_exoribonuclease_1"/>
</dbReference>
<dbReference type="InterPro" id="IPR040992">
    <property type="entry name" value="XRN1_D1"/>
</dbReference>